<dbReference type="AlphaFoldDB" id="A0A075FL86"/>
<keyword evidence="1" id="KW-0694">RNA-binding</keyword>
<accession>A0A075FL86</accession>
<dbReference type="Pfam" id="PF02926">
    <property type="entry name" value="THUMP"/>
    <property type="match status" value="1"/>
</dbReference>
<protein>
    <submittedName>
        <fullName evidence="3">Putative RNA-binding protein</fullName>
    </submittedName>
</protein>
<dbReference type="InterPro" id="IPR050102">
    <property type="entry name" value="tRNA_sulfurtransferase_ThiI"/>
</dbReference>
<dbReference type="GO" id="GO:0052837">
    <property type="term" value="P:thiazole biosynthetic process"/>
    <property type="evidence" value="ECO:0007669"/>
    <property type="project" value="TreeGrafter"/>
</dbReference>
<evidence type="ECO:0000256" key="1">
    <source>
        <dbReference type="PROSITE-ProRule" id="PRU00529"/>
    </source>
</evidence>
<organism evidence="3">
    <name type="scientific">uncultured marine group II/III euryarchaeote AD1000_21_F10</name>
    <dbReference type="NCBI Taxonomy" id="1457736"/>
    <lineage>
        <taxon>Archaea</taxon>
        <taxon>Methanobacteriati</taxon>
        <taxon>Methanobacteriota</taxon>
        <taxon>environmental samples</taxon>
    </lineage>
</organism>
<dbReference type="SMART" id="SM00981">
    <property type="entry name" value="THUMP"/>
    <property type="match status" value="1"/>
</dbReference>
<dbReference type="PANTHER" id="PTHR43209">
    <property type="entry name" value="TRNA SULFURTRANSFERASE"/>
    <property type="match status" value="1"/>
</dbReference>
<dbReference type="Gene3D" id="3.30.2130.30">
    <property type="match status" value="1"/>
</dbReference>
<dbReference type="InterPro" id="IPR004114">
    <property type="entry name" value="THUMP_dom"/>
</dbReference>
<reference evidence="3" key="1">
    <citation type="journal article" date="2014" name="Genome Biol. Evol.">
        <title>Pangenome evidence for extensive interdomain horizontal transfer affecting lineage core and shell genes in uncultured planktonic thaumarchaeota and euryarchaeota.</title>
        <authorList>
            <person name="Deschamps P."/>
            <person name="Zivanovic Y."/>
            <person name="Moreira D."/>
            <person name="Rodriguez-Valera F."/>
            <person name="Lopez-Garcia P."/>
        </authorList>
    </citation>
    <scope>NUCLEOTIDE SEQUENCE</scope>
</reference>
<dbReference type="GO" id="GO:0002937">
    <property type="term" value="P:tRNA 4-thiouridine biosynthesis"/>
    <property type="evidence" value="ECO:0007669"/>
    <property type="project" value="TreeGrafter"/>
</dbReference>
<dbReference type="SUPFAM" id="SSF143437">
    <property type="entry name" value="THUMP domain-like"/>
    <property type="match status" value="1"/>
</dbReference>
<name>A0A075FL86_9EURY</name>
<feature type="domain" description="THUMP" evidence="2">
    <location>
        <begin position="43"/>
        <end position="147"/>
    </location>
</feature>
<dbReference type="EMBL" id="KF900362">
    <property type="protein sequence ID" value="AIE92320.1"/>
    <property type="molecule type" value="Genomic_DNA"/>
</dbReference>
<dbReference type="PANTHER" id="PTHR43209:SF1">
    <property type="entry name" value="TRNA SULFURTRANSFERASE"/>
    <property type="match status" value="1"/>
</dbReference>
<sequence length="148" mass="16892">MNCYAIVKNRNQNLKGLGDKIILSLSKQKIFAKYNIFGRIIALQSEQELSDVILNDKHVYPCVFTSAKENDIYENIKMLIKNAISTKNFAIKVDRKGSHEYDSTELARNVAGAVFDKWPNISVDLDSPELEICVQIINNKCIIYLKYS</sequence>
<evidence type="ECO:0000259" key="2">
    <source>
        <dbReference type="PROSITE" id="PS51165"/>
    </source>
</evidence>
<dbReference type="PROSITE" id="PS51165">
    <property type="entry name" value="THUMP"/>
    <property type="match status" value="1"/>
</dbReference>
<evidence type="ECO:0000313" key="3">
    <source>
        <dbReference type="EMBL" id="AIE92320.1"/>
    </source>
</evidence>
<proteinExistence type="predicted"/>
<dbReference type="GO" id="GO:0005829">
    <property type="term" value="C:cytosol"/>
    <property type="evidence" value="ECO:0007669"/>
    <property type="project" value="TreeGrafter"/>
</dbReference>
<dbReference type="GO" id="GO:0003723">
    <property type="term" value="F:RNA binding"/>
    <property type="evidence" value="ECO:0007669"/>
    <property type="project" value="UniProtKB-UniRule"/>
</dbReference>